<protein>
    <submittedName>
        <fullName evidence="2">Uncharacterized protein</fullName>
    </submittedName>
</protein>
<keyword evidence="1" id="KW-0472">Membrane</keyword>
<evidence type="ECO:0000256" key="1">
    <source>
        <dbReference type="SAM" id="Phobius"/>
    </source>
</evidence>
<dbReference type="RefSeq" id="XP_019916820.1">
    <property type="nucleotide sequence ID" value="XM_020061109.1"/>
</dbReference>
<dbReference type="KEGG" id="pcot:PCOAH_00043250"/>
<dbReference type="GeneID" id="30911056"/>
<dbReference type="EMBL" id="CP016250">
    <property type="protein sequence ID" value="ANQ10125.1"/>
    <property type="molecule type" value="Genomic_DNA"/>
</dbReference>
<gene>
    <name evidence="2" type="ORF">PCOAH_00043250</name>
</gene>
<dbReference type="VEuPathDB" id="PlasmoDB:PCOAH_00043250"/>
<evidence type="ECO:0000313" key="2">
    <source>
        <dbReference type="EMBL" id="ANQ10125.1"/>
    </source>
</evidence>
<proteinExistence type="predicted"/>
<keyword evidence="1" id="KW-1133">Transmembrane helix</keyword>
<keyword evidence="3" id="KW-1185">Reference proteome</keyword>
<dbReference type="Proteomes" id="UP000092716">
    <property type="component" value="Chromosome 12"/>
</dbReference>
<reference evidence="3" key="1">
    <citation type="submission" date="2016-06" db="EMBL/GenBank/DDBJ databases">
        <title>First high quality genome sequence of Plasmodium coatneyi using continuous long reads from single molecule, real-time sequencing.</title>
        <authorList>
            <person name="Chien J.-T."/>
            <person name="Pakala S.B."/>
            <person name="Geraldo J.A."/>
            <person name="Lapp S.A."/>
            <person name="Barnwell J.W."/>
            <person name="Kissinger J.C."/>
            <person name="Galinski M.R."/>
            <person name="Humphrey J.C."/>
        </authorList>
    </citation>
    <scope>NUCLEOTIDE SEQUENCE [LARGE SCALE GENOMIC DNA]</scope>
    <source>
        <strain evidence="3">Hackeri</strain>
    </source>
</reference>
<evidence type="ECO:0000313" key="3">
    <source>
        <dbReference type="Proteomes" id="UP000092716"/>
    </source>
</evidence>
<feature type="transmembrane region" description="Helical" evidence="1">
    <location>
        <begin position="134"/>
        <end position="154"/>
    </location>
</feature>
<sequence length="168" mass="18886">MATSLNLLKKSNGPIPAVFNHNVLGNILKFNTNKQKNLASNNVSNQLGTQTVGEHLDKGNAHFKYCPYLKPMEIKGIKRADRKFDYNSSYSLMLGKNGSSANPQSGNFLTNVLYNGMKVPLPPKRYQMAQYVDVRLDVFSPFIITCVICLPFFFTDFMWSVPEKSSAH</sequence>
<accession>A0A1B1E557</accession>
<organism evidence="2 3">
    <name type="scientific">Plasmodium coatneyi</name>
    <dbReference type="NCBI Taxonomy" id="208452"/>
    <lineage>
        <taxon>Eukaryota</taxon>
        <taxon>Sar</taxon>
        <taxon>Alveolata</taxon>
        <taxon>Apicomplexa</taxon>
        <taxon>Aconoidasida</taxon>
        <taxon>Haemosporida</taxon>
        <taxon>Plasmodiidae</taxon>
        <taxon>Plasmodium</taxon>
    </lineage>
</organism>
<keyword evidence="1" id="KW-0812">Transmembrane</keyword>
<dbReference type="OrthoDB" id="390899at2759"/>
<dbReference type="AlphaFoldDB" id="A0A1B1E557"/>
<name>A0A1B1E557_9APIC</name>